<keyword evidence="2 6" id="KW-0812">Transmembrane</keyword>
<dbReference type="GeneID" id="300578982"/>
<evidence type="ECO:0000256" key="1">
    <source>
        <dbReference type="ARBA" id="ARBA00004167"/>
    </source>
</evidence>
<evidence type="ECO:0000256" key="5">
    <source>
        <dbReference type="SAM" id="MobiDB-lite"/>
    </source>
</evidence>
<accession>A0ABY2H0D2</accession>
<evidence type="ECO:0000256" key="4">
    <source>
        <dbReference type="ARBA" id="ARBA00023136"/>
    </source>
</evidence>
<organism evidence="7 8">
    <name type="scientific">Trichoderma ghanense</name>
    <dbReference type="NCBI Taxonomy" id="65468"/>
    <lineage>
        <taxon>Eukaryota</taxon>
        <taxon>Fungi</taxon>
        <taxon>Dikarya</taxon>
        <taxon>Ascomycota</taxon>
        <taxon>Pezizomycotina</taxon>
        <taxon>Sordariomycetes</taxon>
        <taxon>Hypocreomycetidae</taxon>
        <taxon>Hypocreales</taxon>
        <taxon>Hypocreaceae</taxon>
        <taxon>Trichoderma</taxon>
    </lineage>
</organism>
<evidence type="ECO:0000256" key="3">
    <source>
        <dbReference type="ARBA" id="ARBA00022989"/>
    </source>
</evidence>
<keyword evidence="4 6" id="KW-0472">Membrane</keyword>
<keyword evidence="8" id="KW-1185">Reference proteome</keyword>
<dbReference type="PANTHER" id="PTHR15549">
    <property type="entry name" value="PAIRED IMMUNOGLOBULIN-LIKE TYPE 2 RECEPTOR"/>
    <property type="match status" value="1"/>
</dbReference>
<feature type="region of interest" description="Disordered" evidence="5">
    <location>
        <begin position="1"/>
        <end position="26"/>
    </location>
</feature>
<evidence type="ECO:0000313" key="8">
    <source>
        <dbReference type="Proteomes" id="UP001642720"/>
    </source>
</evidence>
<name>A0ABY2H0D2_9HYPO</name>
<feature type="region of interest" description="Disordered" evidence="5">
    <location>
        <begin position="225"/>
        <end position="304"/>
    </location>
</feature>
<evidence type="ECO:0000256" key="2">
    <source>
        <dbReference type="ARBA" id="ARBA00022692"/>
    </source>
</evidence>
<gene>
    <name evidence="7" type="ORF">CCMA1212_007362</name>
</gene>
<reference evidence="7 8" key="1">
    <citation type="submission" date="2018-01" db="EMBL/GenBank/DDBJ databases">
        <title>Genome characterization of the sugarcane-associated fungus Trichoderma ghanense CCMA-1212 and their application in lignocelulose bioconversion.</title>
        <authorList>
            <person name="Steindorff A.S."/>
            <person name="Mendes T.D."/>
            <person name="Vilela E.S.D."/>
            <person name="Rodrigues D.S."/>
            <person name="Formighieri E.F."/>
            <person name="Melo I.S."/>
            <person name="Favaro L.C.L."/>
        </authorList>
    </citation>
    <scope>NUCLEOTIDE SEQUENCE [LARGE SCALE GENOMIC DNA]</scope>
    <source>
        <strain evidence="7 8">CCMA-1212</strain>
    </source>
</reference>
<dbReference type="CDD" id="cd12087">
    <property type="entry name" value="TM_EGFR-like"/>
    <property type="match status" value="1"/>
</dbReference>
<comment type="caution">
    <text evidence="7">The sequence shown here is derived from an EMBL/GenBank/DDBJ whole genome shotgun (WGS) entry which is preliminary data.</text>
</comment>
<dbReference type="RefSeq" id="XP_073557178.1">
    <property type="nucleotide sequence ID" value="XM_073704532.1"/>
</dbReference>
<feature type="compositionally biased region" description="Low complexity" evidence="5">
    <location>
        <begin position="1"/>
        <end position="25"/>
    </location>
</feature>
<protein>
    <recommendedName>
        <fullName evidence="9">Transmembrane protein</fullName>
    </recommendedName>
</protein>
<keyword evidence="3 6" id="KW-1133">Transmembrane helix</keyword>
<feature type="transmembrane region" description="Helical" evidence="6">
    <location>
        <begin position="95"/>
        <end position="116"/>
    </location>
</feature>
<dbReference type="InterPro" id="IPR051694">
    <property type="entry name" value="Immunoregulatory_rcpt-like"/>
</dbReference>
<sequence length="304" mass="32831">MTSTTTTTSTEPSTTSESESPTYTEAAPFSSGRFVTALFPSNHEPTTFSTSTIPHMSITTATTASSTVAASDAKPSESDIPSSAPHSTQISAAQIAGIAIGSGAFFCLVAALFFFFGRRDAGCSAHNRDYRYNHRLSMRDVGAGLGNVKTKFATVWRKEQLQEKQKQQHVEEIQGPAELPAELAAELPAMTDVPGEKQGNTSMERHVDGLPFVFQAPVVKELGGASVVPDKPMSPSPEQQEQQHQRLQQQSQGAEMSPVPDTPGENGVSTLPRYEEVDGEARGRQFSWAAPESAYRPDKSWYES</sequence>
<feature type="compositionally biased region" description="Basic and acidic residues" evidence="5">
    <location>
        <begin position="273"/>
        <end position="283"/>
    </location>
</feature>
<evidence type="ECO:0008006" key="9">
    <source>
        <dbReference type="Google" id="ProtNLM"/>
    </source>
</evidence>
<dbReference type="Proteomes" id="UP001642720">
    <property type="component" value="Unassembled WGS sequence"/>
</dbReference>
<feature type="compositionally biased region" description="Basic and acidic residues" evidence="5">
    <location>
        <begin position="295"/>
        <end position="304"/>
    </location>
</feature>
<evidence type="ECO:0000313" key="7">
    <source>
        <dbReference type="EMBL" id="TFB00977.1"/>
    </source>
</evidence>
<comment type="subcellular location">
    <subcellularLocation>
        <location evidence="1">Membrane</location>
        <topology evidence="1">Single-pass membrane protein</topology>
    </subcellularLocation>
</comment>
<evidence type="ECO:0000256" key="6">
    <source>
        <dbReference type="SAM" id="Phobius"/>
    </source>
</evidence>
<dbReference type="EMBL" id="PPTA01000010">
    <property type="protein sequence ID" value="TFB00977.1"/>
    <property type="molecule type" value="Genomic_DNA"/>
</dbReference>
<feature type="compositionally biased region" description="Low complexity" evidence="5">
    <location>
        <begin position="239"/>
        <end position="252"/>
    </location>
</feature>
<proteinExistence type="predicted"/>